<evidence type="ECO:0000313" key="5">
    <source>
        <dbReference type="Proteomes" id="UP000018144"/>
    </source>
</evidence>
<gene>
    <name evidence="4" type="ORF">PCON_05423</name>
</gene>
<reference evidence="4 5" key="1">
    <citation type="journal article" date="2013" name="PLoS Genet.">
        <title>The genome and development-dependent transcriptomes of Pyronema confluens: a window into fungal evolution.</title>
        <authorList>
            <person name="Traeger S."/>
            <person name="Altegoer F."/>
            <person name="Freitag M."/>
            <person name="Gabaldon T."/>
            <person name="Kempken F."/>
            <person name="Kumar A."/>
            <person name="Marcet-Houben M."/>
            <person name="Poggeler S."/>
            <person name="Stajich J.E."/>
            <person name="Nowrousian M."/>
        </authorList>
    </citation>
    <scope>NUCLEOTIDE SEQUENCE [LARGE SCALE GENOMIC DNA]</scope>
    <source>
        <strain evidence="5">CBS 100304</strain>
        <tissue evidence="4">Vegetative mycelium</tissue>
    </source>
</reference>
<organism evidence="4 5">
    <name type="scientific">Pyronema omphalodes (strain CBS 100304)</name>
    <name type="common">Pyronema confluens</name>
    <dbReference type="NCBI Taxonomy" id="1076935"/>
    <lineage>
        <taxon>Eukaryota</taxon>
        <taxon>Fungi</taxon>
        <taxon>Dikarya</taxon>
        <taxon>Ascomycota</taxon>
        <taxon>Pezizomycotina</taxon>
        <taxon>Pezizomycetes</taxon>
        <taxon>Pezizales</taxon>
        <taxon>Pyronemataceae</taxon>
        <taxon>Pyronema</taxon>
    </lineage>
</organism>
<evidence type="ECO:0000259" key="3">
    <source>
        <dbReference type="Pfam" id="PF24883"/>
    </source>
</evidence>
<evidence type="ECO:0000256" key="2">
    <source>
        <dbReference type="SAM" id="MobiDB-lite"/>
    </source>
</evidence>
<sequence>MVDKPSATLSSDSSHDHIPIDGNHSTIVKFTSSVDPGYKCVLQRLEQCIQTAPNVVERRKVGASGNNERSKLYSYGTLGKLPHIAGASFNSRRLHHEPICLNGTREDVLHRIRLWTRDPESACICWLSGMAGTGMSTIARTAARQFYKDKQLGASFFFSRGAGELAKTAKLFTTFAYQLARLNPRAHEAVCAAISKYEDISEHSLRDQWKHLIQQPLSCLGDAITQRQSVVIVIDALDECEDEDDFKLIIRLFSQAKDLKSVHLRIFITGQRLLFAADCMTYQKPIITISYCMISLIRLSVRI</sequence>
<accession>U4KX19</accession>
<dbReference type="OMA" id="PESACIC"/>
<dbReference type="InterPro" id="IPR056884">
    <property type="entry name" value="NPHP3-like_N"/>
</dbReference>
<dbReference type="PANTHER" id="PTHR10039">
    <property type="entry name" value="AMELOGENIN"/>
    <property type="match status" value="1"/>
</dbReference>
<feature type="domain" description="Nephrocystin 3-like N-terminal" evidence="3">
    <location>
        <begin position="105"/>
        <end position="270"/>
    </location>
</feature>
<feature type="region of interest" description="Disordered" evidence="2">
    <location>
        <begin position="1"/>
        <end position="22"/>
    </location>
</feature>
<evidence type="ECO:0000256" key="1">
    <source>
        <dbReference type="ARBA" id="ARBA00022737"/>
    </source>
</evidence>
<dbReference type="eggNOG" id="KOG0266">
    <property type="taxonomic scope" value="Eukaryota"/>
</dbReference>
<dbReference type="SUPFAM" id="SSF52540">
    <property type="entry name" value="P-loop containing nucleoside triphosphate hydrolases"/>
    <property type="match status" value="1"/>
</dbReference>
<keyword evidence="5" id="KW-1185">Reference proteome</keyword>
<proteinExistence type="predicted"/>
<dbReference type="EMBL" id="HF935274">
    <property type="protein sequence ID" value="CCX05836.1"/>
    <property type="molecule type" value="Genomic_DNA"/>
</dbReference>
<dbReference type="STRING" id="1076935.U4KX19"/>
<dbReference type="InterPro" id="IPR027417">
    <property type="entry name" value="P-loop_NTPase"/>
</dbReference>
<dbReference type="PANTHER" id="PTHR10039:SF14">
    <property type="entry name" value="NACHT DOMAIN-CONTAINING PROTEIN"/>
    <property type="match status" value="1"/>
</dbReference>
<dbReference type="Proteomes" id="UP000018144">
    <property type="component" value="Unassembled WGS sequence"/>
</dbReference>
<dbReference type="AlphaFoldDB" id="U4KX19"/>
<evidence type="ECO:0000313" key="4">
    <source>
        <dbReference type="EMBL" id="CCX05836.1"/>
    </source>
</evidence>
<dbReference type="Pfam" id="PF24883">
    <property type="entry name" value="NPHP3_N"/>
    <property type="match status" value="1"/>
</dbReference>
<dbReference type="Gene3D" id="3.40.50.300">
    <property type="entry name" value="P-loop containing nucleotide triphosphate hydrolases"/>
    <property type="match status" value="1"/>
</dbReference>
<name>U4KX19_PYROM</name>
<keyword evidence="1" id="KW-0677">Repeat</keyword>
<protein>
    <recommendedName>
        <fullName evidence="3">Nephrocystin 3-like N-terminal domain-containing protein</fullName>
    </recommendedName>
</protein>
<dbReference type="OrthoDB" id="674604at2759"/>